<name>A0A9W9EM09_9EURO</name>
<dbReference type="PANTHER" id="PTHR12215:SF10">
    <property type="entry name" value="L-AMINOADIPATE-SEMIALDEHYDE DEHYDROGENASE-PHOSPHOPANTETHEINYL TRANSFERASE"/>
    <property type="match status" value="1"/>
</dbReference>
<keyword evidence="2" id="KW-0808">Transferase</keyword>
<dbReference type="Gene3D" id="3.90.470.20">
    <property type="entry name" value="4'-phosphopantetheinyl transferase domain"/>
    <property type="match status" value="2"/>
</dbReference>
<proteinExistence type="predicted"/>
<evidence type="ECO:0000256" key="2">
    <source>
        <dbReference type="ARBA" id="ARBA00022679"/>
    </source>
</evidence>
<dbReference type="Pfam" id="PF01648">
    <property type="entry name" value="ACPS"/>
    <property type="match status" value="1"/>
</dbReference>
<dbReference type="EMBL" id="JAPMSZ010000011">
    <property type="protein sequence ID" value="KAJ5084159.1"/>
    <property type="molecule type" value="Genomic_DNA"/>
</dbReference>
<gene>
    <name evidence="5" type="ORF">NUU61_008738</name>
</gene>
<dbReference type="Proteomes" id="UP001141434">
    <property type="component" value="Unassembled WGS sequence"/>
</dbReference>
<dbReference type="AlphaFoldDB" id="A0A9W9EM09"/>
<dbReference type="EC" id="2.7.8.7" evidence="1"/>
<dbReference type="OrthoDB" id="26719at2759"/>
<dbReference type="RefSeq" id="XP_056507556.1">
    <property type="nucleotide sequence ID" value="XM_056659263.1"/>
</dbReference>
<dbReference type="InterPro" id="IPR055066">
    <property type="entry name" value="AASDHPPT_N"/>
</dbReference>
<keyword evidence="6" id="KW-1185">Reference proteome</keyword>
<evidence type="ECO:0000256" key="1">
    <source>
        <dbReference type="ARBA" id="ARBA00013172"/>
    </source>
</evidence>
<reference evidence="5" key="2">
    <citation type="journal article" date="2023" name="IMA Fungus">
        <title>Comparative genomic study of the Penicillium genus elucidates a diverse pangenome and 15 lateral gene transfer events.</title>
        <authorList>
            <person name="Petersen C."/>
            <person name="Sorensen T."/>
            <person name="Nielsen M.R."/>
            <person name="Sondergaard T.E."/>
            <person name="Sorensen J.L."/>
            <person name="Fitzpatrick D.A."/>
            <person name="Frisvad J.C."/>
            <person name="Nielsen K.L."/>
        </authorList>
    </citation>
    <scope>NUCLEOTIDE SEQUENCE</scope>
    <source>
        <strain evidence="5">IBT 34128</strain>
    </source>
</reference>
<dbReference type="GeneID" id="81398432"/>
<protein>
    <recommendedName>
        <fullName evidence="1">holo-[acyl-carrier-protein] synthase</fullName>
        <ecNumber evidence="1">2.7.8.7</ecNumber>
    </recommendedName>
</protein>
<feature type="domain" description="4'-phosphopantetheinyl transferase" evidence="3">
    <location>
        <begin position="155"/>
        <end position="273"/>
    </location>
</feature>
<dbReference type="InterPro" id="IPR008278">
    <property type="entry name" value="4-PPantetheinyl_Trfase_dom"/>
</dbReference>
<organism evidence="5 6">
    <name type="scientific">Penicillium alfredii</name>
    <dbReference type="NCBI Taxonomy" id="1506179"/>
    <lineage>
        <taxon>Eukaryota</taxon>
        <taxon>Fungi</taxon>
        <taxon>Dikarya</taxon>
        <taxon>Ascomycota</taxon>
        <taxon>Pezizomycotina</taxon>
        <taxon>Eurotiomycetes</taxon>
        <taxon>Eurotiomycetidae</taxon>
        <taxon>Eurotiales</taxon>
        <taxon>Aspergillaceae</taxon>
        <taxon>Penicillium</taxon>
    </lineage>
</organism>
<dbReference type="GO" id="GO:0005829">
    <property type="term" value="C:cytosol"/>
    <property type="evidence" value="ECO:0007669"/>
    <property type="project" value="TreeGrafter"/>
</dbReference>
<evidence type="ECO:0000259" key="4">
    <source>
        <dbReference type="Pfam" id="PF22624"/>
    </source>
</evidence>
<evidence type="ECO:0000259" key="3">
    <source>
        <dbReference type="Pfam" id="PF01648"/>
    </source>
</evidence>
<evidence type="ECO:0000313" key="6">
    <source>
        <dbReference type="Proteomes" id="UP001141434"/>
    </source>
</evidence>
<reference evidence="5" key="1">
    <citation type="submission" date="2022-11" db="EMBL/GenBank/DDBJ databases">
        <authorList>
            <person name="Petersen C."/>
        </authorList>
    </citation>
    <scope>NUCLEOTIDE SEQUENCE</scope>
    <source>
        <strain evidence="5">IBT 34128</strain>
    </source>
</reference>
<accession>A0A9W9EM09</accession>
<dbReference type="PANTHER" id="PTHR12215">
    <property type="entry name" value="PHOSPHOPANTETHEINE TRANSFERASE"/>
    <property type="match status" value="1"/>
</dbReference>
<dbReference type="InterPro" id="IPR037143">
    <property type="entry name" value="4-PPantetheinyl_Trfase_dom_sf"/>
</dbReference>
<dbReference type="GO" id="GO:0019878">
    <property type="term" value="P:lysine biosynthetic process via aminoadipic acid"/>
    <property type="evidence" value="ECO:0007669"/>
    <property type="project" value="TreeGrafter"/>
</dbReference>
<dbReference type="Pfam" id="PF22624">
    <property type="entry name" value="AASDHPPT_N"/>
    <property type="match status" value="1"/>
</dbReference>
<sequence length="440" mass="50491">MELNEATPHDARFKLPDQSKVEHSMSSAPTLVRWYIDTREWEDNGWNLPLLETLNSADQANVRKFVQPADKRHALASCILKYLFIHHVYDIPWDNIRTQRTPDHRPCFSHPENPIQIDFNVSHQASLVILAGTVVPGAEFHHMNPEAPQRLAPPRVGIDITCVDEPNRRRHDRPPKTMETLLSFIKIFEEVFSEHEMYIMSRPLHVWRHSRGLEFVEHDWRTQALIDEESLVRYGLRLFYSYWALKEAYIKMTGEALLAPWLRRLEFFNVIPPEPVNPLRAPRPYGPTAGASNPNFIPSSPRNWSKPHNDVHVTMDGKLIDDTVRMQLVAFESDYIVATAARGDFVGPIAKNALNDPLHHLPGIIRVREGLDSVVEKRIPLCVGKRVGYKDPWRLKSAISDPWLPMQEVDINLDVRACSNPSIPCSHKTDPDEILPDLSA</sequence>
<dbReference type="SUPFAM" id="SSF56214">
    <property type="entry name" value="4'-phosphopantetheinyl transferase"/>
    <property type="match status" value="2"/>
</dbReference>
<dbReference type="GO" id="GO:0008897">
    <property type="term" value="F:holo-[acyl-carrier-protein] synthase activity"/>
    <property type="evidence" value="ECO:0007669"/>
    <property type="project" value="UniProtKB-EC"/>
</dbReference>
<evidence type="ECO:0000313" key="5">
    <source>
        <dbReference type="EMBL" id="KAJ5084159.1"/>
    </source>
</evidence>
<feature type="domain" description="4'-phosphopantetheinyl transferase N-terminal" evidence="4">
    <location>
        <begin position="50"/>
        <end position="133"/>
    </location>
</feature>
<dbReference type="GO" id="GO:0000287">
    <property type="term" value="F:magnesium ion binding"/>
    <property type="evidence" value="ECO:0007669"/>
    <property type="project" value="InterPro"/>
</dbReference>
<dbReference type="InterPro" id="IPR050559">
    <property type="entry name" value="P-Pant_transferase_sf"/>
</dbReference>
<comment type="caution">
    <text evidence="5">The sequence shown here is derived from an EMBL/GenBank/DDBJ whole genome shotgun (WGS) entry which is preliminary data.</text>
</comment>